<gene>
    <name evidence="3" type="ORF">AAG747_08420</name>
</gene>
<protein>
    <submittedName>
        <fullName evidence="3">FecR domain-containing protein</fullName>
    </submittedName>
</protein>
<organism evidence="3 4">
    <name type="scientific">Rapidithrix thailandica</name>
    <dbReference type="NCBI Taxonomy" id="413964"/>
    <lineage>
        <taxon>Bacteria</taxon>
        <taxon>Pseudomonadati</taxon>
        <taxon>Bacteroidota</taxon>
        <taxon>Cytophagia</taxon>
        <taxon>Cytophagales</taxon>
        <taxon>Flammeovirgaceae</taxon>
        <taxon>Rapidithrix</taxon>
    </lineage>
</organism>
<feature type="domain" description="FecR protein" evidence="1">
    <location>
        <begin position="35"/>
        <end position="128"/>
    </location>
</feature>
<dbReference type="PANTHER" id="PTHR30273">
    <property type="entry name" value="PERIPLASMIC SIGNAL SENSOR AND SIGMA FACTOR ACTIVATOR FECR-RELATED"/>
    <property type="match status" value="1"/>
</dbReference>
<feature type="domain" description="Protein FecR C-terminal" evidence="2">
    <location>
        <begin position="174"/>
        <end position="227"/>
    </location>
</feature>
<evidence type="ECO:0000259" key="2">
    <source>
        <dbReference type="Pfam" id="PF16344"/>
    </source>
</evidence>
<evidence type="ECO:0000313" key="3">
    <source>
        <dbReference type="EMBL" id="MEN7547930.1"/>
    </source>
</evidence>
<sequence length="249" mass="28413">MIRQGKISFKGWLSFYGLLFVFSHCTISPDDTWVTVKTANQEERLIVLPDSSTVWLNANSSLSYPQEWKEEVRDVKLSGEGYFTVQQSVQPFRVLNGKLKAATYQGIFDVQAREHEEVCRVVTVTGQVLLSTLAQSEEQLRLGPGLAGIFDQQTGKVYMEPNRDPNVLAWRSKRLVFSQANMRYVLNVLENYFHIQIRLQNPLLYNCTFSGTFHKPSLEEVLKVLALQFAHSAIYQDGSTYLLAGEYCK</sequence>
<evidence type="ECO:0000259" key="1">
    <source>
        <dbReference type="Pfam" id="PF04773"/>
    </source>
</evidence>
<evidence type="ECO:0000313" key="4">
    <source>
        <dbReference type="Proteomes" id="UP001403385"/>
    </source>
</evidence>
<keyword evidence="4" id="KW-1185">Reference proteome</keyword>
<proteinExistence type="predicted"/>
<dbReference type="GO" id="GO:0016989">
    <property type="term" value="F:sigma factor antagonist activity"/>
    <property type="evidence" value="ECO:0007669"/>
    <property type="project" value="TreeGrafter"/>
</dbReference>
<dbReference type="Proteomes" id="UP001403385">
    <property type="component" value="Unassembled WGS sequence"/>
</dbReference>
<dbReference type="EMBL" id="JBDKWZ010000004">
    <property type="protein sequence ID" value="MEN7547930.1"/>
    <property type="molecule type" value="Genomic_DNA"/>
</dbReference>
<dbReference type="InterPro" id="IPR032508">
    <property type="entry name" value="FecR_C"/>
</dbReference>
<dbReference type="RefSeq" id="WP_346820712.1">
    <property type="nucleotide sequence ID" value="NZ_JBDKWZ010000004.1"/>
</dbReference>
<dbReference type="Gene3D" id="3.55.50.30">
    <property type="match status" value="1"/>
</dbReference>
<name>A0AAW9RY57_9BACT</name>
<dbReference type="Gene3D" id="2.60.120.1440">
    <property type="match status" value="1"/>
</dbReference>
<dbReference type="Pfam" id="PF04773">
    <property type="entry name" value="FecR"/>
    <property type="match status" value="1"/>
</dbReference>
<comment type="caution">
    <text evidence="3">The sequence shown here is derived from an EMBL/GenBank/DDBJ whole genome shotgun (WGS) entry which is preliminary data.</text>
</comment>
<dbReference type="InterPro" id="IPR012373">
    <property type="entry name" value="Ferrdict_sens_TM"/>
</dbReference>
<dbReference type="Pfam" id="PF16344">
    <property type="entry name" value="FecR_C"/>
    <property type="match status" value="1"/>
</dbReference>
<dbReference type="AlphaFoldDB" id="A0AAW9RY57"/>
<dbReference type="InterPro" id="IPR006860">
    <property type="entry name" value="FecR"/>
</dbReference>
<reference evidence="3 4" key="1">
    <citation type="submission" date="2024-04" db="EMBL/GenBank/DDBJ databases">
        <title>Novel genus in family Flammeovirgaceae.</title>
        <authorList>
            <person name="Nguyen T.H."/>
            <person name="Vuong T.Q."/>
            <person name="Le H."/>
            <person name="Kim S.-G."/>
        </authorList>
    </citation>
    <scope>NUCLEOTIDE SEQUENCE [LARGE SCALE GENOMIC DNA]</scope>
    <source>
        <strain evidence="3 4">JCM 23209</strain>
    </source>
</reference>
<accession>A0AAW9RY57</accession>
<dbReference type="PANTHER" id="PTHR30273:SF2">
    <property type="entry name" value="PROTEIN FECR"/>
    <property type="match status" value="1"/>
</dbReference>